<feature type="domain" description="N-acetyltransferase" evidence="1">
    <location>
        <begin position="1"/>
        <end position="62"/>
    </location>
</feature>
<dbReference type="Gene3D" id="3.40.630.30">
    <property type="match status" value="1"/>
</dbReference>
<comment type="caution">
    <text evidence="2">The sequence shown here is derived from an EMBL/GenBank/DDBJ whole genome shotgun (WGS) entry which is preliminary data.</text>
</comment>
<dbReference type="EMBL" id="JAWUZT010000043">
    <property type="protein sequence ID" value="MDW8517288.1"/>
    <property type="molecule type" value="Genomic_DNA"/>
</dbReference>
<proteinExistence type="predicted"/>
<dbReference type="Pfam" id="PF00583">
    <property type="entry name" value="Acetyltransf_1"/>
    <property type="match status" value="1"/>
</dbReference>
<dbReference type="InterPro" id="IPR000182">
    <property type="entry name" value="GNAT_dom"/>
</dbReference>
<sequence>MLAIYLLPDYQRKGIGTALFAKGSRHVKKVIVHVERENQSGMSFIVHKGLQLQMILMRILTGISYKPFK</sequence>
<organism evidence="2 3">
    <name type="scientific">Priestia flexa</name>
    <dbReference type="NCBI Taxonomy" id="86664"/>
    <lineage>
        <taxon>Bacteria</taxon>
        <taxon>Bacillati</taxon>
        <taxon>Bacillota</taxon>
        <taxon>Bacilli</taxon>
        <taxon>Bacillales</taxon>
        <taxon>Bacillaceae</taxon>
        <taxon>Priestia</taxon>
    </lineage>
</organism>
<accession>A0ABU4J8G8</accession>
<evidence type="ECO:0000313" key="2">
    <source>
        <dbReference type="EMBL" id="MDW8517288.1"/>
    </source>
</evidence>
<evidence type="ECO:0000259" key="1">
    <source>
        <dbReference type="PROSITE" id="PS51186"/>
    </source>
</evidence>
<gene>
    <name evidence="2" type="ORF">RIB56_14265</name>
</gene>
<dbReference type="Proteomes" id="UP001284771">
    <property type="component" value="Unassembled WGS sequence"/>
</dbReference>
<dbReference type="RefSeq" id="WP_309247712.1">
    <property type="nucleotide sequence ID" value="NZ_CANLXW010000043.1"/>
</dbReference>
<dbReference type="PROSITE" id="PS51186">
    <property type="entry name" value="GNAT"/>
    <property type="match status" value="1"/>
</dbReference>
<reference evidence="3" key="1">
    <citation type="submission" date="2023-07" db="EMBL/GenBank/DDBJ databases">
        <title>Draft genomic sequences of Priestia flexa CCM isolated from the soil of an abandoned mine contaminated by free cyanide in the high Andean zone of Tacna, Peru.</title>
        <authorList>
            <person name="Caceda Quiroz C.J."/>
            <person name="Maraza Chooque G.J."/>
            <person name="Fora Quispe G.L."/>
            <person name="Carpio Mamani M."/>
        </authorList>
    </citation>
    <scope>NUCLEOTIDE SEQUENCE [LARGE SCALE GENOMIC DNA]</scope>
    <source>
        <strain evidence="3">CCM</strain>
    </source>
</reference>
<dbReference type="SUPFAM" id="SSF55729">
    <property type="entry name" value="Acyl-CoA N-acyltransferases (Nat)"/>
    <property type="match status" value="1"/>
</dbReference>
<dbReference type="InterPro" id="IPR016181">
    <property type="entry name" value="Acyl_CoA_acyltransferase"/>
</dbReference>
<name>A0ABU4J8G8_9BACI</name>
<dbReference type="CDD" id="cd04301">
    <property type="entry name" value="NAT_SF"/>
    <property type="match status" value="1"/>
</dbReference>
<protein>
    <recommendedName>
        <fullName evidence="1">N-acetyltransferase domain-containing protein</fullName>
    </recommendedName>
</protein>
<evidence type="ECO:0000313" key="3">
    <source>
        <dbReference type="Proteomes" id="UP001284771"/>
    </source>
</evidence>
<keyword evidence="3" id="KW-1185">Reference proteome</keyword>